<reference evidence="2" key="1">
    <citation type="submission" date="2022-11" db="EMBL/GenBank/DDBJ databases">
        <authorList>
            <person name="Petersen C."/>
        </authorList>
    </citation>
    <scope>NUCLEOTIDE SEQUENCE</scope>
    <source>
        <strain evidence="2">IBT 30761</strain>
    </source>
</reference>
<protein>
    <submittedName>
        <fullName evidence="2">Uncharacterized protein</fullName>
    </submittedName>
</protein>
<keyword evidence="3" id="KW-1185">Reference proteome</keyword>
<feature type="region of interest" description="Disordered" evidence="1">
    <location>
        <begin position="1"/>
        <end position="33"/>
    </location>
</feature>
<evidence type="ECO:0000313" key="2">
    <source>
        <dbReference type="EMBL" id="KAJ5082033.1"/>
    </source>
</evidence>
<dbReference type="AlphaFoldDB" id="A0A9W9JUF3"/>
<sequence length="249" mass="29052">MAQDSQGQVVQEQAAEGQVVADQPTQKQVHQAQHSKPSSLYNLFSTIPFCYRALARRLLPTHRIIQLYLESGSQDVTYDEMKLTTMIDSFHAGKLTTDQKVELRETLLARLNLNETVNLYVEVLGINQLPPIEQWWEYQYSGSYSCKAFVRAYWYIGESGLLTVPFHESGHRYLYYQRPARYLAASMCLAKYRKEDIKWALRFLYQNYDVYAGYGLLKRANKAPSYLSKAFYRVEMNALKKVKRSGRRW</sequence>
<dbReference type="EMBL" id="JAPQKI010000011">
    <property type="protein sequence ID" value="KAJ5082033.1"/>
    <property type="molecule type" value="Genomic_DNA"/>
</dbReference>
<organism evidence="2 3">
    <name type="scientific">Penicillium argentinense</name>
    <dbReference type="NCBI Taxonomy" id="1131581"/>
    <lineage>
        <taxon>Eukaryota</taxon>
        <taxon>Fungi</taxon>
        <taxon>Dikarya</taxon>
        <taxon>Ascomycota</taxon>
        <taxon>Pezizomycotina</taxon>
        <taxon>Eurotiomycetes</taxon>
        <taxon>Eurotiomycetidae</taxon>
        <taxon>Eurotiales</taxon>
        <taxon>Aspergillaceae</taxon>
        <taxon>Penicillium</taxon>
    </lineage>
</organism>
<feature type="compositionally biased region" description="Low complexity" evidence="1">
    <location>
        <begin position="1"/>
        <end position="21"/>
    </location>
</feature>
<dbReference type="RefSeq" id="XP_056468555.1">
    <property type="nucleotide sequence ID" value="XM_056623567.1"/>
</dbReference>
<gene>
    <name evidence="2" type="ORF">N7532_011076</name>
</gene>
<evidence type="ECO:0000313" key="3">
    <source>
        <dbReference type="Proteomes" id="UP001149074"/>
    </source>
</evidence>
<evidence type="ECO:0000256" key="1">
    <source>
        <dbReference type="SAM" id="MobiDB-lite"/>
    </source>
</evidence>
<feature type="compositionally biased region" description="Polar residues" evidence="1">
    <location>
        <begin position="23"/>
        <end position="33"/>
    </location>
</feature>
<proteinExistence type="predicted"/>
<reference evidence="2" key="2">
    <citation type="journal article" date="2023" name="IMA Fungus">
        <title>Comparative genomic study of the Penicillium genus elucidates a diverse pangenome and 15 lateral gene transfer events.</title>
        <authorList>
            <person name="Petersen C."/>
            <person name="Sorensen T."/>
            <person name="Nielsen M.R."/>
            <person name="Sondergaard T.E."/>
            <person name="Sorensen J.L."/>
            <person name="Fitzpatrick D.A."/>
            <person name="Frisvad J.C."/>
            <person name="Nielsen K.L."/>
        </authorList>
    </citation>
    <scope>NUCLEOTIDE SEQUENCE</scope>
    <source>
        <strain evidence="2">IBT 30761</strain>
    </source>
</reference>
<accession>A0A9W9JUF3</accession>
<dbReference type="Proteomes" id="UP001149074">
    <property type="component" value="Unassembled WGS sequence"/>
</dbReference>
<dbReference type="GeneID" id="81362546"/>
<comment type="caution">
    <text evidence="2">The sequence shown here is derived from an EMBL/GenBank/DDBJ whole genome shotgun (WGS) entry which is preliminary data.</text>
</comment>
<name>A0A9W9JUF3_9EURO</name>